<sequence>MAGMSLPASASAPASANPACVINCVHYDDEGKRHDISLDAISDVIASGNGRILPARPGHRGRAQRAPAAQGRDLRQLAVRGGDHRTDGRRTHPVRRNPRLPRSALPGDGAPRCLTVLRPGACTGGTRAAAAEDGPVVLPVRGDRLRGRQLPADRASLPRHPGPAGKGHLRRQLQAQHGGAAVRAQARTEQDADGGGAATGCAGTAAPLPGRADSR</sequence>
<dbReference type="AlphaFoldDB" id="A0A914Y8B4"/>
<feature type="region of interest" description="Disordered" evidence="1">
    <location>
        <begin position="143"/>
        <end position="215"/>
    </location>
</feature>
<feature type="region of interest" description="Disordered" evidence="1">
    <location>
        <begin position="51"/>
        <end position="107"/>
    </location>
</feature>
<organism evidence="2 3">
    <name type="scientific">Panagrolaimus superbus</name>
    <dbReference type="NCBI Taxonomy" id="310955"/>
    <lineage>
        <taxon>Eukaryota</taxon>
        <taxon>Metazoa</taxon>
        <taxon>Ecdysozoa</taxon>
        <taxon>Nematoda</taxon>
        <taxon>Chromadorea</taxon>
        <taxon>Rhabditida</taxon>
        <taxon>Tylenchina</taxon>
        <taxon>Panagrolaimomorpha</taxon>
        <taxon>Panagrolaimoidea</taxon>
        <taxon>Panagrolaimidae</taxon>
        <taxon>Panagrolaimus</taxon>
    </lineage>
</organism>
<dbReference type="WBParaSite" id="PSU_v2.g16440.t1">
    <property type="protein sequence ID" value="PSU_v2.g16440.t1"/>
    <property type="gene ID" value="PSU_v2.g16440"/>
</dbReference>
<name>A0A914Y8B4_9BILA</name>
<evidence type="ECO:0000313" key="2">
    <source>
        <dbReference type="Proteomes" id="UP000887577"/>
    </source>
</evidence>
<dbReference type="Proteomes" id="UP000887577">
    <property type="component" value="Unplaced"/>
</dbReference>
<feature type="compositionally biased region" description="Basic and acidic residues" evidence="1">
    <location>
        <begin position="81"/>
        <end position="90"/>
    </location>
</feature>
<evidence type="ECO:0000256" key="1">
    <source>
        <dbReference type="SAM" id="MobiDB-lite"/>
    </source>
</evidence>
<protein>
    <submittedName>
        <fullName evidence="3">Uncharacterized protein</fullName>
    </submittedName>
</protein>
<reference evidence="3" key="1">
    <citation type="submission" date="2022-11" db="UniProtKB">
        <authorList>
            <consortium name="WormBaseParasite"/>
        </authorList>
    </citation>
    <scope>IDENTIFICATION</scope>
</reference>
<keyword evidence="2" id="KW-1185">Reference proteome</keyword>
<accession>A0A914Y8B4</accession>
<evidence type="ECO:0000313" key="3">
    <source>
        <dbReference type="WBParaSite" id="PSU_v2.g16440.t1"/>
    </source>
</evidence>
<proteinExistence type="predicted"/>